<gene>
    <name evidence="1" type="ORF">LMF89_25630</name>
</gene>
<dbReference type="RefSeq" id="WP_229537577.1">
    <property type="nucleotide sequence ID" value="NZ_JAJHJB010000110.1"/>
</dbReference>
<comment type="caution">
    <text evidence="1">The sequence shown here is derived from an EMBL/GenBank/DDBJ whole genome shotgun (WGS) entry which is preliminary data.</text>
</comment>
<protein>
    <recommendedName>
        <fullName evidence="3">Phage portal protein</fullName>
    </recommendedName>
</protein>
<reference evidence="1" key="1">
    <citation type="submission" date="2021-11" db="EMBL/GenBank/DDBJ databases">
        <title>Description of a new species Pelosinus isolated from the bottom sediments of Lake Baikal.</title>
        <authorList>
            <person name="Zakharyuk A."/>
        </authorList>
    </citation>
    <scope>NUCLEOTIDE SEQUENCE</scope>
    <source>
        <strain evidence="1">Bkl1</strain>
    </source>
</reference>
<sequence length="286" mass="32899">MQKVRARVITGIQKSETPTAKDADEKKYSIADVLEPKYSILRLLEMKEMSTILPQCVESYKQNIVGFGLQLKYKNDETKDKETPEMVAEWNRVDSALKYMHMEKSFVDILKDAIDDREACGNGYIEVIRNGKKEVVELEKIEDASSIRVTKRGTAVDVTYYRDGQKFDRKKKFRRYVQVVNGQKEVWFKEFGDPRIMDMRTGNFDDSTPAEFQANEILHLKIGNGAYGVPRWISALMDMYGSRNASELNYRYFKQGRHLPAAILIKNGRLTEDSEAALSEYASSVE</sequence>
<proteinExistence type="predicted"/>
<keyword evidence="2" id="KW-1185">Reference proteome</keyword>
<dbReference type="EMBL" id="JAJHJB010000110">
    <property type="protein sequence ID" value="MCC5468719.1"/>
    <property type="molecule type" value="Genomic_DNA"/>
</dbReference>
<organism evidence="1 2">
    <name type="scientific">Pelosinus baikalensis</name>
    <dbReference type="NCBI Taxonomy" id="2892015"/>
    <lineage>
        <taxon>Bacteria</taxon>
        <taxon>Bacillati</taxon>
        <taxon>Bacillota</taxon>
        <taxon>Negativicutes</taxon>
        <taxon>Selenomonadales</taxon>
        <taxon>Sporomusaceae</taxon>
        <taxon>Pelosinus</taxon>
    </lineage>
</organism>
<evidence type="ECO:0000313" key="1">
    <source>
        <dbReference type="EMBL" id="MCC5468719.1"/>
    </source>
</evidence>
<dbReference type="Proteomes" id="UP001165492">
    <property type="component" value="Unassembled WGS sequence"/>
</dbReference>
<evidence type="ECO:0000313" key="2">
    <source>
        <dbReference type="Proteomes" id="UP001165492"/>
    </source>
</evidence>
<accession>A0ABS8I1A7</accession>
<feature type="non-terminal residue" evidence="1">
    <location>
        <position position="286"/>
    </location>
</feature>
<evidence type="ECO:0008006" key="3">
    <source>
        <dbReference type="Google" id="ProtNLM"/>
    </source>
</evidence>
<name>A0ABS8I1A7_9FIRM</name>